<dbReference type="PANTHER" id="PTHR30086">
    <property type="entry name" value="ARGININE EXPORTER PROTEIN ARGO"/>
    <property type="match status" value="1"/>
</dbReference>
<feature type="transmembrane region" description="Helical" evidence="6">
    <location>
        <begin position="121"/>
        <end position="142"/>
    </location>
</feature>
<keyword evidence="4 6" id="KW-1133">Transmembrane helix</keyword>
<feature type="transmembrane region" description="Helical" evidence="6">
    <location>
        <begin position="154"/>
        <end position="176"/>
    </location>
</feature>
<keyword evidence="2" id="KW-1003">Cell membrane</keyword>
<dbReference type="InterPro" id="IPR001123">
    <property type="entry name" value="LeuE-type"/>
</dbReference>
<evidence type="ECO:0000313" key="8">
    <source>
        <dbReference type="Proteomes" id="UP000028607"/>
    </source>
</evidence>
<dbReference type="EMBL" id="AQRC01000009">
    <property type="protein sequence ID" value="KFE34593.1"/>
    <property type="molecule type" value="Genomic_DNA"/>
</dbReference>
<dbReference type="GO" id="GO:0005886">
    <property type="term" value="C:plasma membrane"/>
    <property type="evidence" value="ECO:0007669"/>
    <property type="project" value="UniProtKB-SubCell"/>
</dbReference>
<dbReference type="AlphaFoldDB" id="A0A085TV46"/>
<dbReference type="Proteomes" id="UP000028607">
    <property type="component" value="Unassembled WGS sequence"/>
</dbReference>
<dbReference type="RefSeq" id="WP_038146903.1">
    <property type="nucleotide sequence ID" value="NZ_AQRC01000009.1"/>
</dbReference>
<organism evidence="7 8">
    <name type="scientific">Thioclava atlantica</name>
    <dbReference type="NCBI Taxonomy" id="1317124"/>
    <lineage>
        <taxon>Bacteria</taxon>
        <taxon>Pseudomonadati</taxon>
        <taxon>Pseudomonadota</taxon>
        <taxon>Alphaproteobacteria</taxon>
        <taxon>Rhodobacterales</taxon>
        <taxon>Paracoccaceae</taxon>
        <taxon>Thioclava</taxon>
    </lineage>
</organism>
<dbReference type="OrthoDB" id="7659099at2"/>
<comment type="caution">
    <text evidence="7">The sequence shown here is derived from an EMBL/GenBank/DDBJ whole genome shotgun (WGS) entry which is preliminary data.</text>
</comment>
<dbReference type="PANTHER" id="PTHR30086:SF20">
    <property type="entry name" value="ARGININE EXPORTER PROTEIN ARGO-RELATED"/>
    <property type="match status" value="1"/>
</dbReference>
<evidence type="ECO:0000256" key="3">
    <source>
        <dbReference type="ARBA" id="ARBA00022692"/>
    </source>
</evidence>
<protein>
    <submittedName>
        <fullName evidence="7">Leucine efflux protein</fullName>
    </submittedName>
</protein>
<dbReference type="STRING" id="1317124.DW2_12100"/>
<proteinExistence type="predicted"/>
<gene>
    <name evidence="7" type="ORF">DW2_12100</name>
</gene>
<sequence>MIPHSLHHLLLVYLAYLVAVASPGPSTLSIMGVAMNRGRIPAIALALGVVTGIMVWATLAATGISAVLSAYAQAIFAIKIAGGAYLLFLSWKSLRAACAAEAPRGKTISGATNRTFYRQGVLIHLTNPKAVLGWIAMMSLGIEPGAPAYTLPAIVIGCVCLGLVVNVGYAFVFSTAAMGRAYRASRRWIEGTLAAVFGYAGLRLLLSRP</sequence>
<keyword evidence="5 6" id="KW-0472">Membrane</keyword>
<comment type="subcellular location">
    <subcellularLocation>
        <location evidence="1">Cell membrane</location>
        <topology evidence="1">Multi-pass membrane protein</topology>
    </subcellularLocation>
</comment>
<evidence type="ECO:0000256" key="2">
    <source>
        <dbReference type="ARBA" id="ARBA00022475"/>
    </source>
</evidence>
<evidence type="ECO:0000256" key="6">
    <source>
        <dbReference type="SAM" id="Phobius"/>
    </source>
</evidence>
<keyword evidence="8" id="KW-1185">Reference proteome</keyword>
<feature type="transmembrane region" description="Helical" evidence="6">
    <location>
        <begin position="188"/>
        <end position="206"/>
    </location>
</feature>
<feature type="transmembrane region" description="Helical" evidence="6">
    <location>
        <begin position="6"/>
        <end position="30"/>
    </location>
</feature>
<evidence type="ECO:0000256" key="5">
    <source>
        <dbReference type="ARBA" id="ARBA00023136"/>
    </source>
</evidence>
<evidence type="ECO:0000256" key="1">
    <source>
        <dbReference type="ARBA" id="ARBA00004651"/>
    </source>
</evidence>
<reference evidence="7 8" key="2">
    <citation type="journal article" date="2015" name="Antonie Van Leeuwenhoek">
        <title>Thioclava indica sp. nov., isolated from surface seawater of the Indian Ocean.</title>
        <authorList>
            <person name="Liu Y."/>
            <person name="Lai Q."/>
            <person name="Du J."/>
            <person name="Xu H."/>
            <person name="Jiang L."/>
            <person name="Shao Z."/>
        </authorList>
    </citation>
    <scope>NUCLEOTIDE SEQUENCE [LARGE SCALE GENOMIC DNA]</scope>
    <source>
        <strain evidence="7 8">13D2W-2</strain>
    </source>
</reference>
<accession>A0A085TV46</accession>
<name>A0A085TV46_9RHOB</name>
<dbReference type="Pfam" id="PF01810">
    <property type="entry name" value="LysE"/>
    <property type="match status" value="1"/>
</dbReference>
<dbReference type="eggNOG" id="COG1280">
    <property type="taxonomic scope" value="Bacteria"/>
</dbReference>
<reference evidence="8" key="1">
    <citation type="submission" date="2013-04" db="EMBL/GenBank/DDBJ databases">
        <title>Thioclava sp. 13D2W-2 Genome Sequencing.</title>
        <authorList>
            <person name="Lai Q."/>
            <person name="Li G."/>
            <person name="Shao Z."/>
        </authorList>
    </citation>
    <scope>NUCLEOTIDE SEQUENCE [LARGE SCALE GENOMIC DNA]</scope>
    <source>
        <strain evidence="8">13D2W-2</strain>
    </source>
</reference>
<dbReference type="PATRIC" id="fig|1317124.6.peg.2450"/>
<keyword evidence="3 6" id="KW-0812">Transmembrane</keyword>
<evidence type="ECO:0000313" key="7">
    <source>
        <dbReference type="EMBL" id="KFE34593.1"/>
    </source>
</evidence>
<feature type="transmembrane region" description="Helical" evidence="6">
    <location>
        <begin position="70"/>
        <end position="88"/>
    </location>
</feature>
<evidence type="ECO:0000256" key="4">
    <source>
        <dbReference type="ARBA" id="ARBA00022989"/>
    </source>
</evidence>
<feature type="transmembrane region" description="Helical" evidence="6">
    <location>
        <begin position="42"/>
        <end position="64"/>
    </location>
</feature>
<dbReference type="GO" id="GO:0015171">
    <property type="term" value="F:amino acid transmembrane transporter activity"/>
    <property type="evidence" value="ECO:0007669"/>
    <property type="project" value="TreeGrafter"/>
</dbReference>